<evidence type="ECO:0000313" key="2">
    <source>
        <dbReference type="EMBL" id="OGM12863.1"/>
    </source>
</evidence>
<evidence type="ECO:0000256" key="1">
    <source>
        <dbReference type="SAM" id="Phobius"/>
    </source>
</evidence>
<accession>A0A1F7XD27</accession>
<gene>
    <name evidence="2" type="ORF">A2V80_02485</name>
</gene>
<keyword evidence="1" id="KW-0812">Transmembrane</keyword>
<keyword evidence="1" id="KW-1133">Transmembrane helix</keyword>
<organism evidence="2 3">
    <name type="scientific">Candidatus Woesebacteria bacterium RBG_16_39_8b</name>
    <dbReference type="NCBI Taxonomy" id="1802482"/>
    <lineage>
        <taxon>Bacteria</taxon>
        <taxon>Candidatus Woeseibacteriota</taxon>
    </lineage>
</organism>
<feature type="transmembrane region" description="Helical" evidence="1">
    <location>
        <begin position="174"/>
        <end position="193"/>
    </location>
</feature>
<name>A0A1F7XD27_9BACT</name>
<sequence length="197" mass="21915">MTKRIKFTIYFFAFVVSLFLLSKEVIASEGTVELRSTTDKDYRCFAASLLMPSASYNIIVSCRDLLYPPQPDLFTYIMWAQPLDGSTQVKLGELGIGKASFETKEAFSNLFVTTERNRGARRPEGQVVMRGNIESLTFLDNPQPPTPTLTSAETKPEQEELTTGQKLTLALKRAGIVILLALAATIGLVFVLTRPKR</sequence>
<protein>
    <submittedName>
        <fullName evidence="2">Uncharacterized protein</fullName>
    </submittedName>
</protein>
<proteinExistence type="predicted"/>
<dbReference type="EMBL" id="MGFU01000014">
    <property type="protein sequence ID" value="OGM12863.1"/>
    <property type="molecule type" value="Genomic_DNA"/>
</dbReference>
<reference evidence="2 3" key="1">
    <citation type="journal article" date="2016" name="Nat. Commun.">
        <title>Thousands of microbial genomes shed light on interconnected biogeochemical processes in an aquifer system.</title>
        <authorList>
            <person name="Anantharaman K."/>
            <person name="Brown C.T."/>
            <person name="Hug L.A."/>
            <person name="Sharon I."/>
            <person name="Castelle C.J."/>
            <person name="Probst A.J."/>
            <person name="Thomas B.C."/>
            <person name="Singh A."/>
            <person name="Wilkins M.J."/>
            <person name="Karaoz U."/>
            <person name="Brodie E.L."/>
            <person name="Williams K.H."/>
            <person name="Hubbard S.S."/>
            <person name="Banfield J.F."/>
        </authorList>
    </citation>
    <scope>NUCLEOTIDE SEQUENCE [LARGE SCALE GENOMIC DNA]</scope>
</reference>
<keyword evidence="1" id="KW-0472">Membrane</keyword>
<dbReference type="AlphaFoldDB" id="A0A1F7XD27"/>
<evidence type="ECO:0000313" key="3">
    <source>
        <dbReference type="Proteomes" id="UP000179013"/>
    </source>
</evidence>
<comment type="caution">
    <text evidence="2">The sequence shown here is derived from an EMBL/GenBank/DDBJ whole genome shotgun (WGS) entry which is preliminary data.</text>
</comment>
<dbReference type="Proteomes" id="UP000179013">
    <property type="component" value="Unassembled WGS sequence"/>
</dbReference>